<comment type="subcellular location">
    <subcellularLocation>
        <location evidence="1">Membrane</location>
        <topology evidence="1">Multi-pass membrane protein</topology>
    </subcellularLocation>
</comment>
<feature type="transmembrane region" description="Helical" evidence="6">
    <location>
        <begin position="385"/>
        <end position="409"/>
    </location>
</feature>
<dbReference type="Proteomes" id="UP000800092">
    <property type="component" value="Unassembled WGS sequence"/>
</dbReference>
<proteinExistence type="predicted"/>
<dbReference type="GO" id="GO:0035348">
    <property type="term" value="P:acetyl-CoA transmembrane transport"/>
    <property type="evidence" value="ECO:0007669"/>
    <property type="project" value="InterPro"/>
</dbReference>
<feature type="transmembrane region" description="Helical" evidence="6">
    <location>
        <begin position="193"/>
        <end position="220"/>
    </location>
</feature>
<dbReference type="OrthoDB" id="6415790at2759"/>
<reference evidence="7" key="1">
    <citation type="journal article" date="2020" name="Stud. Mycol.">
        <title>101 Dothideomycetes genomes: a test case for predicting lifestyles and emergence of pathogens.</title>
        <authorList>
            <person name="Haridas S."/>
            <person name="Albert R."/>
            <person name="Binder M."/>
            <person name="Bloem J."/>
            <person name="Labutti K."/>
            <person name="Salamov A."/>
            <person name="Andreopoulos B."/>
            <person name="Baker S."/>
            <person name="Barry K."/>
            <person name="Bills G."/>
            <person name="Bluhm B."/>
            <person name="Cannon C."/>
            <person name="Castanera R."/>
            <person name="Culley D."/>
            <person name="Daum C."/>
            <person name="Ezra D."/>
            <person name="Gonzalez J."/>
            <person name="Henrissat B."/>
            <person name="Kuo A."/>
            <person name="Liang C."/>
            <person name="Lipzen A."/>
            <person name="Lutzoni F."/>
            <person name="Magnuson J."/>
            <person name="Mondo S."/>
            <person name="Nolan M."/>
            <person name="Ohm R."/>
            <person name="Pangilinan J."/>
            <person name="Park H.-J."/>
            <person name="Ramirez L."/>
            <person name="Alfaro M."/>
            <person name="Sun H."/>
            <person name="Tritt A."/>
            <person name="Yoshinaga Y."/>
            <person name="Zwiers L.-H."/>
            <person name="Turgeon B."/>
            <person name="Goodwin S."/>
            <person name="Spatafora J."/>
            <person name="Crous P."/>
            <person name="Grigoriev I."/>
        </authorList>
    </citation>
    <scope>NUCLEOTIDE SEQUENCE</scope>
    <source>
        <strain evidence="7">Tuck. ex Michener</strain>
    </source>
</reference>
<dbReference type="InterPro" id="IPR004752">
    <property type="entry name" value="AmpG_permease/AT-1"/>
</dbReference>
<dbReference type="Pfam" id="PF13000">
    <property type="entry name" value="Acatn"/>
    <property type="match status" value="2"/>
</dbReference>
<dbReference type="Gene3D" id="1.20.1250.20">
    <property type="entry name" value="MFS general substrate transporter like domains"/>
    <property type="match status" value="1"/>
</dbReference>
<accession>A0A6A6GTT1</accession>
<feature type="transmembrane region" description="Helical" evidence="6">
    <location>
        <begin position="313"/>
        <end position="335"/>
    </location>
</feature>
<evidence type="ECO:0000256" key="3">
    <source>
        <dbReference type="ARBA" id="ARBA00022989"/>
    </source>
</evidence>
<keyword evidence="3 6" id="KW-1133">Transmembrane helix</keyword>
<feature type="compositionally biased region" description="Polar residues" evidence="5">
    <location>
        <begin position="7"/>
        <end position="27"/>
    </location>
</feature>
<dbReference type="InterPro" id="IPR024371">
    <property type="entry name" value="AcetylCoA_trans_1-like"/>
</dbReference>
<feature type="transmembrane region" description="Helical" evidence="6">
    <location>
        <begin position="117"/>
        <end position="134"/>
    </location>
</feature>
<feature type="transmembrane region" description="Helical" evidence="6">
    <location>
        <begin position="453"/>
        <end position="472"/>
    </location>
</feature>
<protein>
    <recommendedName>
        <fullName evidence="9">Acetyl-coenzyme A transporter 1</fullName>
    </recommendedName>
</protein>
<feature type="region of interest" description="Disordered" evidence="5">
    <location>
        <begin position="1"/>
        <end position="32"/>
    </location>
</feature>
<dbReference type="SUPFAM" id="SSF103473">
    <property type="entry name" value="MFS general substrate transporter"/>
    <property type="match status" value="1"/>
</dbReference>
<feature type="transmembrane region" description="Helical" evidence="6">
    <location>
        <begin position="421"/>
        <end position="441"/>
    </location>
</feature>
<dbReference type="EMBL" id="ML991877">
    <property type="protein sequence ID" value="KAF2229061.1"/>
    <property type="molecule type" value="Genomic_DNA"/>
</dbReference>
<dbReference type="PANTHER" id="PTHR12778:SF9">
    <property type="entry name" value="ACETYL-COENZYME A TRANSPORTER 1"/>
    <property type="match status" value="1"/>
</dbReference>
<keyword evidence="8" id="KW-1185">Reference proteome</keyword>
<evidence type="ECO:0000256" key="2">
    <source>
        <dbReference type="ARBA" id="ARBA00022692"/>
    </source>
</evidence>
<dbReference type="PANTHER" id="PTHR12778">
    <property type="entry name" value="SOLUTE CARRIER FAMILY 33 ACETYL-COA TRANSPORTER -RELATED"/>
    <property type="match status" value="1"/>
</dbReference>
<evidence type="ECO:0000256" key="4">
    <source>
        <dbReference type="ARBA" id="ARBA00023136"/>
    </source>
</evidence>
<keyword evidence="4 6" id="KW-0472">Membrane</keyword>
<feature type="transmembrane region" description="Helical" evidence="6">
    <location>
        <begin position="155"/>
        <end position="173"/>
    </location>
</feature>
<evidence type="ECO:0000313" key="8">
    <source>
        <dbReference type="Proteomes" id="UP000800092"/>
    </source>
</evidence>
<name>A0A6A6GTT1_VIRVR</name>
<dbReference type="InterPro" id="IPR036259">
    <property type="entry name" value="MFS_trans_sf"/>
</dbReference>
<evidence type="ECO:0000256" key="5">
    <source>
        <dbReference type="SAM" id="MobiDB-lite"/>
    </source>
</evidence>
<evidence type="ECO:0008006" key="9">
    <source>
        <dbReference type="Google" id="ProtNLM"/>
    </source>
</evidence>
<dbReference type="GO" id="GO:0016020">
    <property type="term" value="C:membrane"/>
    <property type="evidence" value="ECO:0007669"/>
    <property type="project" value="UniProtKB-SubCell"/>
</dbReference>
<keyword evidence="2 6" id="KW-0812">Transmembrane</keyword>
<evidence type="ECO:0000256" key="6">
    <source>
        <dbReference type="SAM" id="Phobius"/>
    </source>
</evidence>
<feature type="transmembrane region" description="Helical" evidence="6">
    <location>
        <begin position="88"/>
        <end position="111"/>
    </location>
</feature>
<feature type="transmembrane region" description="Helical" evidence="6">
    <location>
        <begin position="271"/>
        <end position="292"/>
    </location>
</feature>
<organism evidence="7 8">
    <name type="scientific">Viridothelium virens</name>
    <name type="common">Speckled blister lichen</name>
    <name type="synonym">Trypethelium virens</name>
    <dbReference type="NCBI Taxonomy" id="1048519"/>
    <lineage>
        <taxon>Eukaryota</taxon>
        <taxon>Fungi</taxon>
        <taxon>Dikarya</taxon>
        <taxon>Ascomycota</taxon>
        <taxon>Pezizomycotina</taxon>
        <taxon>Dothideomycetes</taxon>
        <taxon>Dothideomycetes incertae sedis</taxon>
        <taxon>Trypetheliales</taxon>
        <taxon>Trypetheliaceae</taxon>
        <taxon>Viridothelium</taxon>
    </lineage>
</organism>
<feature type="transmembrane region" description="Helical" evidence="6">
    <location>
        <begin position="530"/>
        <end position="550"/>
    </location>
</feature>
<dbReference type="AlphaFoldDB" id="A0A6A6GTT1"/>
<dbReference type="FunFam" id="1.20.1250.20:FF:000289">
    <property type="entry name" value="Acetyl-coenzyme A transporter 1"/>
    <property type="match status" value="1"/>
</dbReference>
<feature type="transmembrane region" description="Helical" evidence="6">
    <location>
        <begin position="232"/>
        <end position="251"/>
    </location>
</feature>
<evidence type="ECO:0000256" key="1">
    <source>
        <dbReference type="ARBA" id="ARBA00004141"/>
    </source>
</evidence>
<evidence type="ECO:0000313" key="7">
    <source>
        <dbReference type="EMBL" id="KAF2229061.1"/>
    </source>
</evidence>
<sequence>MGKKSPSGKSRLSPSESGGQNGHTTGAMSPFIDQRRKNASIDGLSTGAQYMTSERFTLDDEVPETPKTPSGGASAGFWELSESDRRNFLLLCLLYFLQGVPMGLATGSVPFLLKSHLSFGQIGVFSLASYPYSLKLLWSPIVDAVWSQRVGRRKSWIVPIQALSGIGMLWLGSRAESMMITAGENGGAGVWGFTSWWFFLVFMCATQDIAVDGWALTLLSPQNLSYASTAQTIGLTAGQFLSYTVFLAFNAPDFANKWLRASPSPEGVLSLGGYLTFWGWAYIAVTMGLAILKREDRSKNTDGIMEVYRIMGGILSLRNIQIFIFIHLIAKIGFVANDAVTNLKLLDKGFSQENLALTVLIDFPFELGLGYYAGKWSSIYPPMKIWCWAFMGRISAAIFAEITISMFPATGVTPFYLCQVIAMHVYSTFMSTLQFVAVSAFHAKVADPVIGGTYMTLLATCSNLGGTFPRFFVLKFVDMFTKATCIPPTSTPYGLKDGVTPVTVPFSCVLEAEKHRCIEGGGICHMEQDGYLIVNALCATMGIISFFWFIQPQAYKLQALPLRAWRLASG</sequence>
<dbReference type="GO" id="GO:0008521">
    <property type="term" value="F:acetyl-CoA transmembrane transporter activity"/>
    <property type="evidence" value="ECO:0007669"/>
    <property type="project" value="InterPro"/>
</dbReference>
<gene>
    <name evidence="7" type="ORF">EV356DRAFT_456528</name>
</gene>